<dbReference type="PRINTS" id="PR00421">
    <property type="entry name" value="THIOREDOXIN"/>
</dbReference>
<sequence>MKILISATLLLINLACATNVDLERENSNHLVTLSESTFEKLTQASSGSTTGTWFVKFYAPWCSHCRKMAPAWESLAKELKGQVNVADVDVTRNPKLGRRFQIKGYPTLVLFHKGKMYHYEGGERTVEKLSQFALGEFSKVVALPVPAPLSVFAVASDFVVSGVNEALRVYDAALAGFVTISTFAFLFGLVVGLVLSLFLFTRKATRKPKVLTERKKDK</sequence>
<evidence type="ECO:0000313" key="5">
    <source>
        <dbReference type="Proteomes" id="UP000244811"/>
    </source>
</evidence>
<keyword evidence="2" id="KW-0732">Signal</keyword>
<evidence type="ECO:0000256" key="1">
    <source>
        <dbReference type="SAM" id="Phobius"/>
    </source>
</evidence>
<dbReference type="Pfam" id="PF00085">
    <property type="entry name" value="Thioredoxin"/>
    <property type="match status" value="1"/>
</dbReference>
<feature type="transmembrane region" description="Helical" evidence="1">
    <location>
        <begin position="174"/>
        <end position="200"/>
    </location>
</feature>
<dbReference type="GO" id="GO:0034976">
    <property type="term" value="P:response to endoplasmic reticulum stress"/>
    <property type="evidence" value="ECO:0007669"/>
    <property type="project" value="TreeGrafter"/>
</dbReference>
<proteinExistence type="predicted"/>
<keyword evidence="1 4" id="KW-0812">Transmembrane</keyword>
<dbReference type="Gene3D" id="3.40.30.10">
    <property type="entry name" value="Glutaredoxin"/>
    <property type="match status" value="1"/>
</dbReference>
<keyword evidence="1" id="KW-0472">Membrane</keyword>
<feature type="signal peptide" evidence="2">
    <location>
        <begin position="1"/>
        <end position="17"/>
    </location>
</feature>
<dbReference type="CDD" id="cd02961">
    <property type="entry name" value="PDI_a_family"/>
    <property type="match status" value="1"/>
</dbReference>
<dbReference type="Proteomes" id="UP000244811">
    <property type="component" value="Chromosome 2"/>
</dbReference>
<organism evidence="4 5">
    <name type="scientific">Theileria orientalis</name>
    <dbReference type="NCBI Taxonomy" id="68886"/>
    <lineage>
        <taxon>Eukaryota</taxon>
        <taxon>Sar</taxon>
        <taxon>Alveolata</taxon>
        <taxon>Apicomplexa</taxon>
        <taxon>Aconoidasida</taxon>
        <taxon>Piroplasmida</taxon>
        <taxon>Theileriidae</taxon>
        <taxon>Theileria</taxon>
    </lineage>
</organism>
<dbReference type="PANTHER" id="PTHR45815:SF3">
    <property type="entry name" value="PROTEIN DISULFIDE-ISOMERASE A6"/>
    <property type="match status" value="1"/>
</dbReference>
<dbReference type="AlphaFoldDB" id="A0A976SJG0"/>
<dbReference type="InterPro" id="IPR036249">
    <property type="entry name" value="Thioredoxin-like_sf"/>
</dbReference>
<keyword evidence="1" id="KW-1133">Transmembrane helix</keyword>
<dbReference type="PANTHER" id="PTHR45815">
    <property type="entry name" value="PROTEIN DISULFIDE-ISOMERASE A6"/>
    <property type="match status" value="1"/>
</dbReference>
<dbReference type="SUPFAM" id="SSF52833">
    <property type="entry name" value="Thioredoxin-like"/>
    <property type="match status" value="1"/>
</dbReference>
<protein>
    <submittedName>
        <fullName evidence="4">Transmembrane protein 17</fullName>
    </submittedName>
</protein>
<dbReference type="GO" id="GO:0005788">
    <property type="term" value="C:endoplasmic reticulum lumen"/>
    <property type="evidence" value="ECO:0007669"/>
    <property type="project" value="TreeGrafter"/>
</dbReference>
<dbReference type="EMBL" id="CP056071">
    <property type="protein sequence ID" value="UVC49957.1"/>
    <property type="molecule type" value="Genomic_DNA"/>
</dbReference>
<feature type="chain" id="PRO_5038136647" evidence="2">
    <location>
        <begin position="18"/>
        <end position="218"/>
    </location>
</feature>
<dbReference type="InterPro" id="IPR013766">
    <property type="entry name" value="Thioredoxin_domain"/>
</dbReference>
<dbReference type="PROSITE" id="PS51352">
    <property type="entry name" value="THIOREDOXIN_2"/>
    <property type="match status" value="1"/>
</dbReference>
<reference evidence="4" key="1">
    <citation type="submission" date="2022-07" db="EMBL/GenBank/DDBJ databases">
        <title>Evaluation of T. orientalis genome assembly methods using nanopore sequencing and analysis of variation between genomes.</title>
        <authorList>
            <person name="Yam J."/>
            <person name="Micallef M.L."/>
            <person name="Liu M."/>
            <person name="Djordjevic S.P."/>
            <person name="Bogema D.R."/>
            <person name="Jenkins C."/>
        </authorList>
    </citation>
    <scope>NUCLEOTIDE SEQUENCE</scope>
    <source>
        <strain evidence="4">Goon Nure</strain>
    </source>
</reference>
<accession>A0A976SJG0</accession>
<name>A0A976SJG0_THEOR</name>
<feature type="domain" description="Thioredoxin" evidence="3">
    <location>
        <begin position="11"/>
        <end position="139"/>
    </location>
</feature>
<evidence type="ECO:0000256" key="2">
    <source>
        <dbReference type="SAM" id="SignalP"/>
    </source>
</evidence>
<dbReference type="GO" id="GO:0015035">
    <property type="term" value="F:protein-disulfide reductase activity"/>
    <property type="evidence" value="ECO:0007669"/>
    <property type="project" value="TreeGrafter"/>
</dbReference>
<gene>
    <name evidence="4" type="ORF">MACK_003580</name>
</gene>
<evidence type="ECO:0000313" key="4">
    <source>
        <dbReference type="EMBL" id="UVC49957.1"/>
    </source>
</evidence>
<evidence type="ECO:0000259" key="3">
    <source>
        <dbReference type="PROSITE" id="PS51352"/>
    </source>
</evidence>